<evidence type="ECO:0000313" key="4">
    <source>
        <dbReference type="Proteomes" id="UP000245699"/>
    </source>
</evidence>
<dbReference type="GO" id="GO:0008157">
    <property type="term" value="F:protein phosphatase 1 binding"/>
    <property type="evidence" value="ECO:0007669"/>
    <property type="project" value="TreeGrafter"/>
</dbReference>
<feature type="region of interest" description="Disordered" evidence="1">
    <location>
        <begin position="418"/>
        <end position="443"/>
    </location>
</feature>
<dbReference type="PANTHER" id="PTHR12307">
    <property type="entry name" value="PROTEIN PHOSPHATASE 1 REGULATORY SUBUNIT"/>
    <property type="match status" value="1"/>
</dbReference>
<dbReference type="EMBL" id="MBFT01000280">
    <property type="protein sequence ID" value="PVU94033.1"/>
    <property type="molecule type" value="Genomic_DNA"/>
</dbReference>
<dbReference type="STRING" id="61424.A0A2T9YNV4"/>
<dbReference type="InterPro" id="IPR050782">
    <property type="entry name" value="PP1_regulatory_subunit_3"/>
</dbReference>
<proteinExistence type="predicted"/>
<dbReference type="Proteomes" id="UP000245699">
    <property type="component" value="Unassembled WGS sequence"/>
</dbReference>
<feature type="compositionally biased region" description="Low complexity" evidence="1">
    <location>
        <begin position="50"/>
        <end position="65"/>
    </location>
</feature>
<dbReference type="Pfam" id="PF03370">
    <property type="entry name" value="CBM_21"/>
    <property type="match status" value="1"/>
</dbReference>
<name>A0A2T9YNV4_9FUNG</name>
<dbReference type="InterPro" id="IPR038175">
    <property type="entry name" value="CBM21_dom_sf"/>
</dbReference>
<accession>A0A2T9YNV4</accession>
<feature type="region of interest" description="Disordered" evidence="1">
    <location>
        <begin position="46"/>
        <end position="79"/>
    </location>
</feature>
<dbReference type="PROSITE" id="PS51159">
    <property type="entry name" value="CBM21"/>
    <property type="match status" value="1"/>
</dbReference>
<evidence type="ECO:0000313" key="3">
    <source>
        <dbReference type="EMBL" id="PVU94033.1"/>
    </source>
</evidence>
<comment type="caution">
    <text evidence="3">The sequence shown here is derived from an EMBL/GenBank/DDBJ whole genome shotgun (WGS) entry which is preliminary data.</text>
</comment>
<dbReference type="PANTHER" id="PTHR12307:SF36">
    <property type="entry name" value="GLYCOGEN-BINDING SUBUNIT 76A"/>
    <property type="match status" value="1"/>
</dbReference>
<evidence type="ECO:0000256" key="1">
    <source>
        <dbReference type="SAM" id="MobiDB-lite"/>
    </source>
</evidence>
<dbReference type="OrthoDB" id="1881at2759"/>
<dbReference type="InterPro" id="IPR005036">
    <property type="entry name" value="CBM21_dom"/>
</dbReference>
<dbReference type="Gene3D" id="2.60.40.2440">
    <property type="entry name" value="Carbohydrate binding type-21 domain"/>
    <property type="match status" value="1"/>
</dbReference>
<protein>
    <recommendedName>
        <fullName evidence="2">CBM21 domain-containing protein</fullName>
    </recommendedName>
</protein>
<dbReference type="AlphaFoldDB" id="A0A2T9YNV4"/>
<organism evidence="3 4">
    <name type="scientific">Furculomyces boomerangus</name>
    <dbReference type="NCBI Taxonomy" id="61424"/>
    <lineage>
        <taxon>Eukaryota</taxon>
        <taxon>Fungi</taxon>
        <taxon>Fungi incertae sedis</taxon>
        <taxon>Zoopagomycota</taxon>
        <taxon>Kickxellomycotina</taxon>
        <taxon>Harpellomycetes</taxon>
        <taxon>Harpellales</taxon>
        <taxon>Harpellaceae</taxon>
        <taxon>Furculomyces</taxon>
    </lineage>
</organism>
<feature type="domain" description="CBM21" evidence="2">
    <location>
        <begin position="174"/>
        <end position="294"/>
    </location>
</feature>
<keyword evidence="4" id="KW-1185">Reference proteome</keyword>
<dbReference type="GO" id="GO:0000164">
    <property type="term" value="C:protein phosphatase type 1 complex"/>
    <property type="evidence" value="ECO:0007669"/>
    <property type="project" value="TreeGrafter"/>
</dbReference>
<gene>
    <name evidence="3" type="ORF">BB559_003104</name>
</gene>
<evidence type="ECO:0000259" key="2">
    <source>
        <dbReference type="PROSITE" id="PS51159"/>
    </source>
</evidence>
<reference evidence="3 4" key="1">
    <citation type="journal article" date="2018" name="MBio">
        <title>Comparative Genomics Reveals the Core Gene Toolbox for the Fungus-Insect Symbiosis.</title>
        <authorList>
            <person name="Wang Y."/>
            <person name="Stata M."/>
            <person name="Wang W."/>
            <person name="Stajich J.E."/>
            <person name="White M.M."/>
            <person name="Moncalvo J.M."/>
        </authorList>
    </citation>
    <scope>NUCLEOTIDE SEQUENCE [LARGE SCALE GENOMIC DNA]</scope>
    <source>
        <strain evidence="3 4">AUS-77-4</strain>
    </source>
</reference>
<sequence length="483" mass="54421">MYLKATNDLNISGFLNTSPAYLNSLSKLKNSGTYFGPTINVPQRSQSYPNLTLSTSSLNSSNSDNTKCDDVSPSSSEGSLKTCLKKKFDENIDQLISERAKFKRNKSVSFSESLESVCFFLKNENPKACNKEENKEFTIGETENSNKYMSNLTQITKNSLMAINGPPATSVSLLNNGTSKIVQLDTISIDSDLNLIIGTIITQNIAFEKSVVVRYTIDNWLSYTDISADFSRVIFPDTSNSIGIDCFTFVLTIPRVEAHTKEAPIERELEFCIRYTVNNGEHWDNNSGINYKYKIISFIEKKNKYIYQESSNNTFEDNSQNSYKSKHSSSSNFYSSTYLSYPASFSQTGGYNFLQSSTFNSYEAFPSKKKPNDVIKQSFSKPQDFKNHQQAKSSLNNTFMNNFVCDMKKPKPLKFSEKPKLIEHPPSPVTNKPSPTPPISKKNGQNVVNHNYIFNSDVPFSSINPSEYFLYPSSILNQPSSIY</sequence>